<feature type="compositionally biased region" description="Polar residues" evidence="5">
    <location>
        <begin position="1"/>
        <end position="15"/>
    </location>
</feature>
<feature type="compositionally biased region" description="Basic residues" evidence="5">
    <location>
        <begin position="71"/>
        <end position="83"/>
    </location>
</feature>
<dbReference type="SUPFAM" id="SSF57756">
    <property type="entry name" value="Retrovirus zinc finger-like domains"/>
    <property type="match status" value="1"/>
</dbReference>
<feature type="region of interest" description="Disordered" evidence="5">
    <location>
        <begin position="783"/>
        <end position="866"/>
    </location>
</feature>
<keyword evidence="3" id="KW-0862">Zinc</keyword>
<name>A0A1Q9ESP3_SYMMI</name>
<evidence type="ECO:0000256" key="4">
    <source>
        <dbReference type="PROSITE-ProRule" id="PRU00047"/>
    </source>
</evidence>
<feature type="region of interest" description="Disordered" evidence="5">
    <location>
        <begin position="1"/>
        <end position="113"/>
    </location>
</feature>
<keyword evidence="1" id="KW-0479">Metal-binding</keyword>
<dbReference type="EMBL" id="LSRX01000078">
    <property type="protein sequence ID" value="OLQ10425.1"/>
    <property type="molecule type" value="Genomic_DNA"/>
</dbReference>
<evidence type="ECO:0000256" key="3">
    <source>
        <dbReference type="ARBA" id="ARBA00022833"/>
    </source>
</evidence>
<evidence type="ECO:0000256" key="1">
    <source>
        <dbReference type="ARBA" id="ARBA00022723"/>
    </source>
</evidence>
<dbReference type="PROSITE" id="PS50158">
    <property type="entry name" value="ZF_CCHC"/>
    <property type="match status" value="1"/>
</dbReference>
<feature type="compositionally biased region" description="Low complexity" evidence="5">
    <location>
        <begin position="833"/>
        <end position="844"/>
    </location>
</feature>
<reference evidence="8 9" key="1">
    <citation type="submission" date="2016-02" db="EMBL/GenBank/DDBJ databases">
        <title>Genome analysis of coral dinoflagellate symbionts highlights evolutionary adaptations to a symbiotic lifestyle.</title>
        <authorList>
            <person name="Aranda M."/>
            <person name="Li Y."/>
            <person name="Liew Y.J."/>
            <person name="Baumgarten S."/>
            <person name="Simakov O."/>
            <person name="Wilson M."/>
            <person name="Piel J."/>
            <person name="Ashoor H."/>
            <person name="Bougouffa S."/>
            <person name="Bajic V.B."/>
            <person name="Ryu T."/>
            <person name="Ravasi T."/>
            <person name="Bayer T."/>
            <person name="Micklem G."/>
            <person name="Kim H."/>
            <person name="Bhak J."/>
            <person name="Lajeunesse T.C."/>
            <person name="Voolstra C.R."/>
        </authorList>
    </citation>
    <scope>NUCLEOTIDE SEQUENCE [LARGE SCALE GENOMIC DNA]</scope>
    <source>
        <strain evidence="8 9">CCMP2467</strain>
    </source>
</reference>
<dbReference type="OrthoDB" id="448629at2759"/>
<dbReference type="AlphaFoldDB" id="A0A1Q9ESP3"/>
<dbReference type="Gene3D" id="4.10.60.10">
    <property type="entry name" value="Zinc finger, CCHC-type"/>
    <property type="match status" value="1"/>
</dbReference>
<sequence length="894" mass="100174">MASASAEATQDSAQTPVPVGDEEDLQEPPPDPWAAYTAGQTLETPPPGFSPARSRGRPGPDDMDAFEEFLRRRRATQRPPARRPRYEEEDGDDDGGGPGRSNAGPPPQWDGTTSFRDYEVRAKLWLATTKVKARARGPMLLKSLTGTPFDDLKYLAKDDEWMQSDENGARLLKLMNTKELYGEDEREEMINTLVKVTYTLRRSRGEAYKAFFARWDNAVRRLSEHKVELPQEYLGFLLVMALQVAPDEVKLMMNYTQGKLTQKAVKEWIRVQEADLAWSASQQKPRKAESIMMIDEASEFPEESLEPEPADEENVEVLLSALGELDENADGESVATTDVFDEDEAKEILATMVREHSKGGPRRSFKAVNDAKRAKGLARGYGAHRDPSGRFGTSKDFGSGKGSDHVRTGQSYKISIEALKKKTRCARCHQVGHWHKECPNPAKPKENYYVENESEEALFLHYLDFVDYQSSRSQVVQTAAKSTAASSSDILSRPAVFEDGQSSKAFATLLGNMPSSNKRQKSLTEEEKQYRRQFHWRRMVLRIFTIMANSVYQVVENHLGLQPNKKKAQSRMVETIRGMSPDELQEAHEMITSAMIAAQYQEEDWSVVEPAPTLSPLKRQAEESDTETGMSTDEFANPKVLLCYCNMEAILLRTKKRGPNLHRLFWRCPRFADVGNRCEFFQWEADRHQDMWTNQRAGPPPPTARRSTPPSSPAPTLDSRNLASPGSMPRTPNDVNESAMVDDPCGCKNPRLVGTGSNSWVTQIRCTQCGKMVTRRPTSKAREYYAKKNMVPPTPKELPPTPPTSSVSTPKLSAMPGTPLSNNLFGARADKPASASSHVSASSSNRETKSKKSSSAGTPEDTIPVLDETYAEYQEFKRFMEAKKAAESTQNRRK</sequence>
<evidence type="ECO:0000256" key="2">
    <source>
        <dbReference type="ARBA" id="ARBA00022771"/>
    </source>
</evidence>
<accession>A0A1Q9ESP3</accession>
<feature type="region of interest" description="Disordered" evidence="5">
    <location>
        <begin position="691"/>
        <end position="737"/>
    </location>
</feature>
<dbReference type="Proteomes" id="UP000186817">
    <property type="component" value="Unassembled WGS sequence"/>
</dbReference>
<evidence type="ECO:0000313" key="9">
    <source>
        <dbReference type="Proteomes" id="UP000186817"/>
    </source>
</evidence>
<evidence type="ECO:0000259" key="6">
    <source>
        <dbReference type="PROSITE" id="PS50158"/>
    </source>
</evidence>
<feature type="domain" description="CCHC-type" evidence="6">
    <location>
        <begin position="424"/>
        <end position="440"/>
    </location>
</feature>
<dbReference type="InterPro" id="IPR036875">
    <property type="entry name" value="Znf_CCHC_sf"/>
</dbReference>
<dbReference type="GO" id="GO:0003676">
    <property type="term" value="F:nucleic acid binding"/>
    <property type="evidence" value="ECO:0007669"/>
    <property type="project" value="InterPro"/>
</dbReference>
<evidence type="ECO:0000256" key="5">
    <source>
        <dbReference type="SAM" id="MobiDB-lite"/>
    </source>
</evidence>
<dbReference type="InterPro" id="IPR010666">
    <property type="entry name" value="Znf_GRF"/>
</dbReference>
<dbReference type="GO" id="GO:0008270">
    <property type="term" value="F:zinc ion binding"/>
    <property type="evidence" value="ECO:0007669"/>
    <property type="project" value="UniProtKB-KW"/>
</dbReference>
<evidence type="ECO:0000313" key="8">
    <source>
        <dbReference type="EMBL" id="OLQ10425.1"/>
    </source>
</evidence>
<proteinExistence type="predicted"/>
<comment type="caution">
    <text evidence="8">The sequence shown here is derived from an EMBL/GenBank/DDBJ whole genome shotgun (WGS) entry which is preliminary data.</text>
</comment>
<keyword evidence="2 4" id="KW-0863">Zinc-finger</keyword>
<feature type="compositionally biased region" description="Pro residues" evidence="5">
    <location>
        <begin position="792"/>
        <end position="803"/>
    </location>
</feature>
<evidence type="ECO:0000259" key="7">
    <source>
        <dbReference type="PROSITE" id="PS51999"/>
    </source>
</evidence>
<keyword evidence="9" id="KW-1185">Reference proteome</keyword>
<feature type="region of interest" description="Disordered" evidence="5">
    <location>
        <begin position="378"/>
        <end position="404"/>
    </location>
</feature>
<protein>
    <submittedName>
        <fullName evidence="8">Uncharacterized protein</fullName>
    </submittedName>
</protein>
<organism evidence="8 9">
    <name type="scientific">Symbiodinium microadriaticum</name>
    <name type="common">Dinoflagellate</name>
    <name type="synonym">Zooxanthella microadriatica</name>
    <dbReference type="NCBI Taxonomy" id="2951"/>
    <lineage>
        <taxon>Eukaryota</taxon>
        <taxon>Sar</taxon>
        <taxon>Alveolata</taxon>
        <taxon>Dinophyceae</taxon>
        <taxon>Suessiales</taxon>
        <taxon>Symbiodiniaceae</taxon>
        <taxon>Symbiodinium</taxon>
    </lineage>
</organism>
<feature type="domain" description="GRF-type" evidence="7">
    <location>
        <begin position="643"/>
        <end position="687"/>
    </location>
</feature>
<gene>
    <name evidence="8" type="ORF">AK812_SmicGene5832</name>
</gene>
<dbReference type="InterPro" id="IPR001878">
    <property type="entry name" value="Znf_CCHC"/>
</dbReference>
<dbReference type="Pfam" id="PF06839">
    <property type="entry name" value="Zn_ribbon_GRF"/>
    <property type="match status" value="1"/>
</dbReference>
<dbReference type="PROSITE" id="PS51999">
    <property type="entry name" value="ZF_GRF"/>
    <property type="match status" value="1"/>
</dbReference>